<dbReference type="SUPFAM" id="SSF53795">
    <property type="entry name" value="PEP carboxykinase-like"/>
    <property type="match status" value="1"/>
</dbReference>
<keyword evidence="2" id="KW-1185">Reference proteome</keyword>
<dbReference type="InterPro" id="IPR027417">
    <property type="entry name" value="P-loop_NTPase"/>
</dbReference>
<name>A0A1M5SWS2_9BACT</name>
<dbReference type="EMBL" id="FQXS01000002">
    <property type="protein sequence ID" value="SHH42937.1"/>
    <property type="molecule type" value="Genomic_DNA"/>
</dbReference>
<proteinExistence type="predicted"/>
<accession>A0A1M5SWS2</accession>
<dbReference type="STRING" id="1121409.SAMN02745124_00478"/>
<evidence type="ECO:0008006" key="3">
    <source>
        <dbReference type="Google" id="ProtNLM"/>
    </source>
</evidence>
<protein>
    <recommendedName>
        <fullName evidence="3">Hpr(Ser) kinase/phosphatase</fullName>
    </recommendedName>
</protein>
<organism evidence="1 2">
    <name type="scientific">Desulfofustis glycolicus DSM 9705</name>
    <dbReference type="NCBI Taxonomy" id="1121409"/>
    <lineage>
        <taxon>Bacteria</taxon>
        <taxon>Pseudomonadati</taxon>
        <taxon>Thermodesulfobacteriota</taxon>
        <taxon>Desulfobulbia</taxon>
        <taxon>Desulfobulbales</taxon>
        <taxon>Desulfocapsaceae</taxon>
        <taxon>Desulfofustis</taxon>
    </lineage>
</organism>
<evidence type="ECO:0000313" key="2">
    <source>
        <dbReference type="Proteomes" id="UP000184139"/>
    </source>
</evidence>
<dbReference type="RefSeq" id="WP_073373225.1">
    <property type="nucleotide sequence ID" value="NZ_FQXS01000002.1"/>
</dbReference>
<dbReference type="OrthoDB" id="5430844at2"/>
<dbReference type="AlphaFoldDB" id="A0A1M5SWS2"/>
<sequence>MVLDSQFTVGIGGRSVEVHCLNREARALVVFLFADLFVEDGGEPIKRYEIGVDSSMQAALLTVDGSVLLEGGTVYRQAYCLMNEILEQCIIDNDRHHAVHAAAVSLGSTCLVLPGTSGAGKSTLTAWLVSRGFSYLTDELVMLDDQRVIAFTRPINLKKMVPFLAPLAGRCRDLLVQAREGIMIPHRLLGGNRISPDAIEPRVTHFIFPRFQAGESPGLQEISAAQSCLQLMQCHVNARNLEKLGIPSLARVIRNCRSFSLTYGDTADLEQFFGERQRQQLFGRAGHGEPPGP</sequence>
<dbReference type="Proteomes" id="UP000184139">
    <property type="component" value="Unassembled WGS sequence"/>
</dbReference>
<gene>
    <name evidence="1" type="ORF">SAMN02745124_00478</name>
</gene>
<dbReference type="Gene3D" id="3.40.50.300">
    <property type="entry name" value="P-loop containing nucleotide triphosphate hydrolases"/>
    <property type="match status" value="1"/>
</dbReference>
<evidence type="ECO:0000313" key="1">
    <source>
        <dbReference type="EMBL" id="SHH42937.1"/>
    </source>
</evidence>
<reference evidence="1 2" key="1">
    <citation type="submission" date="2016-11" db="EMBL/GenBank/DDBJ databases">
        <authorList>
            <person name="Jaros S."/>
            <person name="Januszkiewicz K."/>
            <person name="Wedrychowicz H."/>
        </authorList>
    </citation>
    <scope>NUCLEOTIDE SEQUENCE [LARGE SCALE GENOMIC DNA]</scope>
    <source>
        <strain evidence="1 2">DSM 9705</strain>
    </source>
</reference>